<evidence type="ECO:0000313" key="1">
    <source>
        <dbReference type="EMBL" id="OXC78139.1"/>
    </source>
</evidence>
<gene>
    <name evidence="1" type="ORF">BSU04_13530</name>
</gene>
<accession>A0A226X4T6</accession>
<sequence length="63" mass="7069">MQRLFPRDEIAARRQFKSVDLLTQPASRVGPVISMQHPAHEIARTLNARDPVPASALKRRGLP</sequence>
<dbReference type="Proteomes" id="UP000214720">
    <property type="component" value="Unassembled WGS sequence"/>
</dbReference>
<protein>
    <submittedName>
        <fullName evidence="1">Uncharacterized protein</fullName>
    </submittedName>
</protein>
<name>A0A226X4T6_CABSO</name>
<organism evidence="1 2">
    <name type="scientific">Caballeronia sordidicola</name>
    <name type="common">Burkholderia sordidicola</name>
    <dbReference type="NCBI Taxonomy" id="196367"/>
    <lineage>
        <taxon>Bacteria</taxon>
        <taxon>Pseudomonadati</taxon>
        <taxon>Pseudomonadota</taxon>
        <taxon>Betaproteobacteria</taxon>
        <taxon>Burkholderiales</taxon>
        <taxon>Burkholderiaceae</taxon>
        <taxon>Caballeronia</taxon>
    </lineage>
</organism>
<evidence type="ECO:0000313" key="2">
    <source>
        <dbReference type="Proteomes" id="UP000214720"/>
    </source>
</evidence>
<dbReference type="AlphaFoldDB" id="A0A226X4T6"/>
<dbReference type="EMBL" id="MTHB01000076">
    <property type="protein sequence ID" value="OXC78139.1"/>
    <property type="molecule type" value="Genomic_DNA"/>
</dbReference>
<comment type="caution">
    <text evidence="1">The sequence shown here is derived from an EMBL/GenBank/DDBJ whole genome shotgun (WGS) entry which is preliminary data.</text>
</comment>
<reference evidence="2" key="1">
    <citation type="submission" date="2017-01" db="EMBL/GenBank/DDBJ databases">
        <title>Genome Analysis of Deinococcus marmoris KOPRI26562.</title>
        <authorList>
            <person name="Kim J.H."/>
            <person name="Oh H.-M."/>
        </authorList>
    </citation>
    <scope>NUCLEOTIDE SEQUENCE [LARGE SCALE GENOMIC DNA]</scope>
    <source>
        <strain evidence="2">PAMC 26633</strain>
    </source>
</reference>
<proteinExistence type="predicted"/>